<dbReference type="PROSITE" id="PS50089">
    <property type="entry name" value="ZF_RING_2"/>
    <property type="match status" value="1"/>
</dbReference>
<dbReference type="Gene3D" id="1.25.40.10">
    <property type="entry name" value="Tetratricopeptide repeat domain"/>
    <property type="match status" value="1"/>
</dbReference>
<dbReference type="InterPro" id="IPR011990">
    <property type="entry name" value="TPR-like_helical_dom_sf"/>
</dbReference>
<dbReference type="EMBL" id="AGNL01023931">
    <property type="protein sequence ID" value="EJK58942.1"/>
    <property type="molecule type" value="Genomic_DNA"/>
</dbReference>
<sequence>MSTEAAAVAQAGSVESANLAARNLQERLMASGHERPEGDRCPICFDLVELPMGRHSKLNACCMKRVCDGCVFAARQRGMLDRCPFCRTPLPGDDASELAMIQKRVGKGDAEAIKVLGEQYVHGNLGLTKDVSRSIELLTEAAELGSLVAHYKLGIMYYTGDCVEGVEEDKPRGIRHWQQAATKGHVESRHGLGAVEVINGNHQVAVQHWMISAKMGHERSLNGIKNMFKEGHATKTQYAEALLGYRDAVEETKSPQREVAKEDAKRFGI</sequence>
<keyword evidence="2" id="KW-0479">Metal-binding</keyword>
<dbReference type="SUPFAM" id="SSF57850">
    <property type="entry name" value="RING/U-box"/>
    <property type="match status" value="1"/>
</dbReference>
<evidence type="ECO:0000256" key="2">
    <source>
        <dbReference type="PROSITE-ProRule" id="PRU00175"/>
    </source>
</evidence>
<dbReference type="PANTHER" id="PTHR11102:SF160">
    <property type="entry name" value="ERAD-ASSOCIATED E3 UBIQUITIN-PROTEIN LIGASE COMPONENT HRD3"/>
    <property type="match status" value="1"/>
</dbReference>
<reference evidence="4 5" key="1">
    <citation type="journal article" date="2012" name="Genome Biol.">
        <title>Genome and low-iron response of an oceanic diatom adapted to chronic iron limitation.</title>
        <authorList>
            <person name="Lommer M."/>
            <person name="Specht M."/>
            <person name="Roy A.S."/>
            <person name="Kraemer L."/>
            <person name="Andreson R."/>
            <person name="Gutowska M.A."/>
            <person name="Wolf J."/>
            <person name="Bergner S.V."/>
            <person name="Schilhabel M.B."/>
            <person name="Klostermeier U.C."/>
            <person name="Beiko R.G."/>
            <person name="Rosenstiel P."/>
            <person name="Hippler M."/>
            <person name="Laroche J."/>
        </authorList>
    </citation>
    <scope>NUCLEOTIDE SEQUENCE [LARGE SCALE GENOMIC DNA]</scope>
    <source>
        <strain evidence="4 5">CCMP1005</strain>
    </source>
</reference>
<dbReference type="InterPro" id="IPR013083">
    <property type="entry name" value="Znf_RING/FYVE/PHD"/>
</dbReference>
<comment type="caution">
    <text evidence="4">The sequence shown here is derived from an EMBL/GenBank/DDBJ whole genome shotgun (WGS) entry which is preliminary data.</text>
</comment>
<proteinExistence type="inferred from homology"/>
<dbReference type="InterPro" id="IPR001841">
    <property type="entry name" value="Znf_RING"/>
</dbReference>
<accession>K0SKD4</accession>
<dbReference type="OrthoDB" id="206966at2759"/>
<keyword evidence="2" id="KW-0863">Zinc-finger</keyword>
<dbReference type="InterPro" id="IPR006597">
    <property type="entry name" value="Sel1-like"/>
</dbReference>
<dbReference type="SMART" id="SM00671">
    <property type="entry name" value="SEL1"/>
    <property type="match status" value="2"/>
</dbReference>
<keyword evidence="2" id="KW-0862">Zinc</keyword>
<dbReference type="PANTHER" id="PTHR11102">
    <property type="entry name" value="SEL-1-LIKE PROTEIN"/>
    <property type="match status" value="1"/>
</dbReference>
<dbReference type="GO" id="GO:0008270">
    <property type="term" value="F:zinc ion binding"/>
    <property type="evidence" value="ECO:0007669"/>
    <property type="project" value="UniProtKB-KW"/>
</dbReference>
<dbReference type="Gene3D" id="3.30.40.10">
    <property type="entry name" value="Zinc/RING finger domain, C3HC4 (zinc finger)"/>
    <property type="match status" value="1"/>
</dbReference>
<dbReference type="GO" id="GO:0005737">
    <property type="term" value="C:cytoplasm"/>
    <property type="evidence" value="ECO:0007669"/>
    <property type="project" value="UniProtKB-ARBA"/>
</dbReference>
<dbReference type="eggNOG" id="ENOG502S2H7">
    <property type="taxonomic scope" value="Eukaryota"/>
</dbReference>
<evidence type="ECO:0000256" key="1">
    <source>
        <dbReference type="ARBA" id="ARBA00038101"/>
    </source>
</evidence>
<feature type="domain" description="RING-type" evidence="3">
    <location>
        <begin position="41"/>
        <end position="87"/>
    </location>
</feature>
<organism evidence="4 5">
    <name type="scientific">Thalassiosira oceanica</name>
    <name type="common">Marine diatom</name>
    <dbReference type="NCBI Taxonomy" id="159749"/>
    <lineage>
        <taxon>Eukaryota</taxon>
        <taxon>Sar</taxon>
        <taxon>Stramenopiles</taxon>
        <taxon>Ochrophyta</taxon>
        <taxon>Bacillariophyta</taxon>
        <taxon>Coscinodiscophyceae</taxon>
        <taxon>Thalassiosirophycidae</taxon>
        <taxon>Thalassiosirales</taxon>
        <taxon>Thalassiosiraceae</taxon>
        <taxon>Thalassiosira</taxon>
    </lineage>
</organism>
<evidence type="ECO:0000259" key="3">
    <source>
        <dbReference type="PROSITE" id="PS50089"/>
    </source>
</evidence>
<name>K0SKD4_THAOC</name>
<protein>
    <recommendedName>
        <fullName evidence="3">RING-type domain-containing protein</fullName>
    </recommendedName>
</protein>
<evidence type="ECO:0000313" key="5">
    <source>
        <dbReference type="Proteomes" id="UP000266841"/>
    </source>
</evidence>
<gene>
    <name evidence="4" type="ORF">THAOC_20895</name>
</gene>
<dbReference type="AlphaFoldDB" id="K0SKD4"/>
<dbReference type="InterPro" id="IPR050767">
    <property type="entry name" value="Sel1_AlgK"/>
</dbReference>
<dbReference type="SUPFAM" id="SSF81901">
    <property type="entry name" value="HCP-like"/>
    <property type="match status" value="1"/>
</dbReference>
<dbReference type="Proteomes" id="UP000266841">
    <property type="component" value="Unassembled WGS sequence"/>
</dbReference>
<evidence type="ECO:0000313" key="4">
    <source>
        <dbReference type="EMBL" id="EJK58942.1"/>
    </source>
</evidence>
<dbReference type="Pfam" id="PF08238">
    <property type="entry name" value="Sel1"/>
    <property type="match status" value="2"/>
</dbReference>
<comment type="similarity">
    <text evidence="1">Belongs to the sel-1 family.</text>
</comment>
<keyword evidence="5" id="KW-1185">Reference proteome</keyword>